<dbReference type="InterPro" id="IPR041588">
    <property type="entry name" value="Integrase_H2C2"/>
</dbReference>
<protein>
    <recommendedName>
        <fullName evidence="1">RNA-directed DNA polymerase</fullName>
        <ecNumber evidence="1">2.7.7.49</ecNumber>
    </recommendedName>
</protein>
<dbReference type="InterPro" id="IPR012337">
    <property type="entry name" value="RNaseH-like_sf"/>
</dbReference>
<evidence type="ECO:0000259" key="4">
    <source>
        <dbReference type="PROSITE" id="PS50878"/>
    </source>
</evidence>
<dbReference type="CDD" id="cd09274">
    <property type="entry name" value="RNase_HI_RT_Ty3"/>
    <property type="match status" value="1"/>
</dbReference>
<dbReference type="InterPro" id="IPR050951">
    <property type="entry name" value="Retrovirus_Pol_polyprotein"/>
</dbReference>
<evidence type="ECO:0000313" key="7">
    <source>
        <dbReference type="RefSeq" id="XP_003738321.3"/>
    </source>
</evidence>
<dbReference type="GO" id="GO:0015074">
    <property type="term" value="P:DNA integration"/>
    <property type="evidence" value="ECO:0007669"/>
    <property type="project" value="InterPro"/>
</dbReference>
<dbReference type="Pfam" id="PF00665">
    <property type="entry name" value="rve"/>
    <property type="match status" value="1"/>
</dbReference>
<dbReference type="Gene3D" id="1.10.340.70">
    <property type="match status" value="1"/>
</dbReference>
<dbReference type="Pfam" id="PF17919">
    <property type="entry name" value="RT_RNaseH_2"/>
    <property type="match status" value="1"/>
</dbReference>
<dbReference type="CDD" id="cd01647">
    <property type="entry name" value="RT_LTR"/>
    <property type="match status" value="1"/>
</dbReference>
<proteinExistence type="predicted"/>
<dbReference type="InterPro" id="IPR043502">
    <property type="entry name" value="DNA/RNA_pol_sf"/>
</dbReference>
<feature type="compositionally biased region" description="Basic and acidic residues" evidence="3">
    <location>
        <begin position="846"/>
        <end position="859"/>
    </location>
</feature>
<dbReference type="InterPro" id="IPR001584">
    <property type="entry name" value="Integrase_cat-core"/>
</dbReference>
<dbReference type="GO" id="GO:0003964">
    <property type="term" value="F:RNA-directed DNA polymerase activity"/>
    <property type="evidence" value="ECO:0007669"/>
    <property type="project" value="UniProtKB-EC"/>
</dbReference>
<name>A0AAJ6VVQ4_9ACAR</name>
<evidence type="ECO:0000256" key="3">
    <source>
        <dbReference type="SAM" id="MobiDB-lite"/>
    </source>
</evidence>
<evidence type="ECO:0000259" key="5">
    <source>
        <dbReference type="PROSITE" id="PS50994"/>
    </source>
</evidence>
<dbReference type="SUPFAM" id="SSF56672">
    <property type="entry name" value="DNA/RNA polymerases"/>
    <property type="match status" value="1"/>
</dbReference>
<evidence type="ECO:0000313" key="6">
    <source>
        <dbReference type="Proteomes" id="UP000694867"/>
    </source>
</evidence>
<feature type="region of interest" description="Disordered" evidence="3">
    <location>
        <begin position="798"/>
        <end position="859"/>
    </location>
</feature>
<dbReference type="InterPro" id="IPR043128">
    <property type="entry name" value="Rev_trsase/Diguanyl_cyclase"/>
</dbReference>
<dbReference type="Pfam" id="PF17921">
    <property type="entry name" value="Integrase_H2C2"/>
    <property type="match status" value="1"/>
</dbReference>
<dbReference type="Gene3D" id="3.10.10.10">
    <property type="entry name" value="HIV Type 1 Reverse Transcriptase, subunit A, domain 1"/>
    <property type="match status" value="1"/>
</dbReference>
<dbReference type="FunFam" id="3.30.70.270:FF:000020">
    <property type="entry name" value="Transposon Tf2-6 polyprotein-like Protein"/>
    <property type="match status" value="1"/>
</dbReference>
<dbReference type="Pfam" id="PF00078">
    <property type="entry name" value="RVT_1"/>
    <property type="match status" value="1"/>
</dbReference>
<evidence type="ECO:0000256" key="2">
    <source>
        <dbReference type="ARBA" id="ARBA00023268"/>
    </source>
</evidence>
<dbReference type="Gene3D" id="3.30.420.10">
    <property type="entry name" value="Ribonuclease H-like superfamily/Ribonuclease H"/>
    <property type="match status" value="1"/>
</dbReference>
<dbReference type="RefSeq" id="XP_003738321.3">
    <property type="nucleotide sequence ID" value="XM_003738273.3"/>
</dbReference>
<accession>A0AAJ6VVQ4</accession>
<keyword evidence="2" id="KW-0511">Multifunctional enzyme</keyword>
<dbReference type="InterPro" id="IPR036397">
    <property type="entry name" value="RNaseH_sf"/>
</dbReference>
<sequence length="873" mass="98122">MCADYSTGLNDALCDVCHPIPDMESIMASFSGNRVFTQLDLSDAYLQLVLNPSCRNLTTINTHRGLFQYNRLVFGLKTAPAIFQRAMDQTLAGLDGVLVYLDDILVMGSSQTEHDGRLLKVLSRLQEWGFRLGLAKCHFNAPSVKYLGVIVDKDGIRADPQKIQAIRNLRRPENISEVRSLLGLINYYGRFVDRLHRYKAVFEALLRKDTKFLWSPAHDQAFEKVKDVLSGPLVLAHYDPRQKLIVAADACETGIGGVLLQRYADSSTKAVFHISKSLNPAQRNYSQIEKEALALITTVERLRKFIWGRRFVLQTDHRPLLALFRTSQTKGLSDRTAARLRRWALRLVGYDFDIEYIRTADFGHADALSRLIQQARKDAADPEMDEVIANVNAQELEILSLTSDARFFTHTGEKIREATRKDPLLQQVSQRLLQGWNKSDSKDPNLRPFAQQADSLCDVEGTLLVDERVVVPSSLRTTVLKQLHQGHPGIVRMKALGRMYFYWPGMSVEIERLVRSCPHCAQNASSPVKVPLAPWPDPEKAWVRVHLDFAEPRKGKAFLVIVDAFSKFVDATWMSPASSFEVVKYLKTLFRLMGPPETMVTDNGCQFTSREFASLCQSFNIVHLRCAPRMPQSNGQAERMVHTLKNSLQDQDPEALDRAVAAYNYTPCQTLGGKAPSEVFFGRRVRTHFSVFRSGSSNLPAASAKFKHQFDDHHGTCARQFSEGEEVVIELHNGRRVPAIFTEYLGSSMAKLKVDDADHVRHLNQIWRRKIDSRKALGEEVLQEHFIEELLTNASDRRQDCSPVATESSSQSVAESSLSPVSSTEFAGPSDEGESSASQEPSEDTSDGRRKQPARAAKDRVLSGFSRFFGAST</sequence>
<dbReference type="AlphaFoldDB" id="A0AAJ6VVQ4"/>
<dbReference type="PROSITE" id="PS50878">
    <property type="entry name" value="RT_POL"/>
    <property type="match status" value="1"/>
</dbReference>
<dbReference type="EC" id="2.7.7.49" evidence="1"/>
<dbReference type="KEGG" id="goe:100903343"/>
<dbReference type="InterPro" id="IPR041577">
    <property type="entry name" value="RT_RNaseH_2"/>
</dbReference>
<dbReference type="PANTHER" id="PTHR37984">
    <property type="entry name" value="PROTEIN CBG26694"/>
    <property type="match status" value="1"/>
</dbReference>
<dbReference type="Gene3D" id="3.30.70.270">
    <property type="match status" value="2"/>
</dbReference>
<dbReference type="SUPFAM" id="SSF53098">
    <property type="entry name" value="Ribonuclease H-like"/>
    <property type="match status" value="1"/>
</dbReference>
<dbReference type="GeneID" id="100903343"/>
<organism evidence="6 7">
    <name type="scientific">Galendromus occidentalis</name>
    <name type="common">western predatory mite</name>
    <dbReference type="NCBI Taxonomy" id="34638"/>
    <lineage>
        <taxon>Eukaryota</taxon>
        <taxon>Metazoa</taxon>
        <taxon>Ecdysozoa</taxon>
        <taxon>Arthropoda</taxon>
        <taxon>Chelicerata</taxon>
        <taxon>Arachnida</taxon>
        <taxon>Acari</taxon>
        <taxon>Parasitiformes</taxon>
        <taxon>Mesostigmata</taxon>
        <taxon>Gamasina</taxon>
        <taxon>Phytoseioidea</taxon>
        <taxon>Phytoseiidae</taxon>
        <taxon>Typhlodrominae</taxon>
        <taxon>Galendromus</taxon>
    </lineage>
</organism>
<keyword evidence="6" id="KW-1185">Reference proteome</keyword>
<dbReference type="GO" id="GO:0042575">
    <property type="term" value="C:DNA polymerase complex"/>
    <property type="evidence" value="ECO:0007669"/>
    <property type="project" value="UniProtKB-ARBA"/>
</dbReference>
<dbReference type="FunFam" id="1.10.340.70:FF:000003">
    <property type="entry name" value="Protein CBG25708"/>
    <property type="match status" value="1"/>
</dbReference>
<dbReference type="PANTHER" id="PTHR37984:SF5">
    <property type="entry name" value="PROTEIN NYNRIN-LIKE"/>
    <property type="match status" value="1"/>
</dbReference>
<feature type="domain" description="Reverse transcriptase" evidence="4">
    <location>
        <begin position="1"/>
        <end position="151"/>
    </location>
</feature>
<dbReference type="Proteomes" id="UP000694867">
    <property type="component" value="Unplaced"/>
</dbReference>
<evidence type="ECO:0000256" key="1">
    <source>
        <dbReference type="ARBA" id="ARBA00012493"/>
    </source>
</evidence>
<feature type="compositionally biased region" description="Low complexity" evidence="3">
    <location>
        <begin position="804"/>
        <end position="825"/>
    </location>
</feature>
<reference evidence="7" key="1">
    <citation type="submission" date="2025-08" db="UniProtKB">
        <authorList>
            <consortium name="RefSeq"/>
        </authorList>
    </citation>
    <scope>IDENTIFICATION</scope>
</reference>
<dbReference type="PROSITE" id="PS50994">
    <property type="entry name" value="INTEGRASE"/>
    <property type="match status" value="1"/>
</dbReference>
<dbReference type="InterPro" id="IPR000477">
    <property type="entry name" value="RT_dom"/>
</dbReference>
<dbReference type="GO" id="GO:0003676">
    <property type="term" value="F:nucleic acid binding"/>
    <property type="evidence" value="ECO:0007669"/>
    <property type="project" value="InterPro"/>
</dbReference>
<feature type="domain" description="Integrase catalytic" evidence="5">
    <location>
        <begin position="530"/>
        <end position="684"/>
    </location>
</feature>
<gene>
    <name evidence="7" type="primary">LOC100903343</name>
</gene>